<keyword evidence="12" id="KW-1185">Reference proteome</keyword>
<comment type="cofactor">
    <cofactor evidence="1">
        <name>Zn(2+)</name>
        <dbReference type="ChEBI" id="CHEBI:29105"/>
    </cofactor>
</comment>
<organism evidence="11 12">
    <name type="scientific">Inmirania thermothiophila</name>
    <dbReference type="NCBI Taxonomy" id="1750597"/>
    <lineage>
        <taxon>Bacteria</taxon>
        <taxon>Pseudomonadati</taxon>
        <taxon>Pseudomonadota</taxon>
        <taxon>Gammaproteobacteria</taxon>
        <taxon>Chromatiales</taxon>
        <taxon>Ectothiorhodospiraceae</taxon>
        <taxon>Inmirania</taxon>
    </lineage>
</organism>
<dbReference type="InterPro" id="IPR038418">
    <property type="entry name" value="6-PTP_synth/QueD_sf"/>
</dbReference>
<dbReference type="RefSeq" id="WP_123400774.1">
    <property type="nucleotide sequence ID" value="NZ_RJVI01000001.1"/>
</dbReference>
<reference evidence="11 12" key="1">
    <citation type="submission" date="2018-11" db="EMBL/GenBank/DDBJ databases">
        <title>Genomic Encyclopedia of Type Strains, Phase IV (KMG-IV): sequencing the most valuable type-strain genomes for metagenomic binning, comparative biology and taxonomic classification.</title>
        <authorList>
            <person name="Goeker M."/>
        </authorList>
    </citation>
    <scope>NUCLEOTIDE SEQUENCE [LARGE SCALE GENOMIC DNA]</scope>
    <source>
        <strain evidence="11 12">DSM 100275</strain>
    </source>
</reference>
<evidence type="ECO:0000256" key="10">
    <source>
        <dbReference type="ARBA" id="ARBA00048807"/>
    </source>
</evidence>
<dbReference type="SUPFAM" id="SSF55620">
    <property type="entry name" value="Tetrahydrobiopterin biosynthesis enzymes-like"/>
    <property type="match status" value="1"/>
</dbReference>
<dbReference type="PANTHER" id="PTHR12589:SF7">
    <property type="entry name" value="6-PYRUVOYL TETRAHYDROBIOPTERIN SYNTHASE"/>
    <property type="match status" value="1"/>
</dbReference>
<evidence type="ECO:0000313" key="12">
    <source>
        <dbReference type="Proteomes" id="UP000276634"/>
    </source>
</evidence>
<accession>A0A3N1YCL2</accession>
<dbReference type="GO" id="GO:0070497">
    <property type="term" value="F:6-carboxytetrahydropterin synthase activity"/>
    <property type="evidence" value="ECO:0007669"/>
    <property type="project" value="UniProtKB-EC"/>
</dbReference>
<evidence type="ECO:0000256" key="7">
    <source>
        <dbReference type="ARBA" id="ARBA00022833"/>
    </source>
</evidence>
<evidence type="ECO:0000256" key="6">
    <source>
        <dbReference type="ARBA" id="ARBA00022723"/>
    </source>
</evidence>
<dbReference type="Proteomes" id="UP000276634">
    <property type="component" value="Unassembled WGS sequence"/>
</dbReference>
<comment type="caution">
    <text evidence="11">The sequence shown here is derived from an EMBL/GenBank/DDBJ whole genome shotgun (WGS) entry which is preliminary data.</text>
</comment>
<sequence length="137" mass="14995">MNSRYRVTRTVHFCYGHRLLGHPGRCRHLHGHSARAEITLAADGLDALGMVADFGEIQRAADAFIDAELDHNLLLQAGDPVLPTLQEAGERVFVMEAPPTAENIARLICERLRGAGLPVVEVAVWEGEASCARYRPA</sequence>
<dbReference type="OrthoDB" id="9804698at2"/>
<keyword evidence="8" id="KW-0456">Lyase</keyword>
<proteinExistence type="inferred from homology"/>
<dbReference type="AlphaFoldDB" id="A0A3N1YCL2"/>
<evidence type="ECO:0000256" key="8">
    <source>
        <dbReference type="ARBA" id="ARBA00023239"/>
    </source>
</evidence>
<dbReference type="Gene3D" id="3.30.479.10">
    <property type="entry name" value="6-pyruvoyl tetrahydropterin synthase/QueD"/>
    <property type="match status" value="2"/>
</dbReference>
<dbReference type="EMBL" id="RJVI01000001">
    <property type="protein sequence ID" value="ROR35137.1"/>
    <property type="molecule type" value="Genomic_DNA"/>
</dbReference>
<dbReference type="UniPathway" id="UPA00391"/>
<comment type="pathway">
    <text evidence="2">Purine metabolism; 7-cyano-7-deazaguanine biosynthesis.</text>
</comment>
<comment type="similarity">
    <text evidence="3">Belongs to the PTPS family. QueD subfamily.</text>
</comment>
<evidence type="ECO:0000256" key="9">
    <source>
        <dbReference type="ARBA" id="ARBA00031449"/>
    </source>
</evidence>
<evidence type="ECO:0000256" key="3">
    <source>
        <dbReference type="ARBA" id="ARBA00008900"/>
    </source>
</evidence>
<evidence type="ECO:0000256" key="2">
    <source>
        <dbReference type="ARBA" id="ARBA00005061"/>
    </source>
</evidence>
<evidence type="ECO:0000256" key="1">
    <source>
        <dbReference type="ARBA" id="ARBA00001947"/>
    </source>
</evidence>
<name>A0A3N1YCL2_9GAMM</name>
<dbReference type="EC" id="4.1.2.50" evidence="4"/>
<dbReference type="GO" id="GO:0046872">
    <property type="term" value="F:metal ion binding"/>
    <property type="evidence" value="ECO:0007669"/>
    <property type="project" value="UniProtKB-KW"/>
</dbReference>
<keyword evidence="6" id="KW-0479">Metal-binding</keyword>
<evidence type="ECO:0000313" key="11">
    <source>
        <dbReference type="EMBL" id="ROR35137.1"/>
    </source>
</evidence>
<evidence type="ECO:0000256" key="5">
    <source>
        <dbReference type="ARBA" id="ARBA00018141"/>
    </source>
</evidence>
<keyword evidence="7" id="KW-0862">Zinc</keyword>
<evidence type="ECO:0000256" key="4">
    <source>
        <dbReference type="ARBA" id="ARBA00012982"/>
    </source>
</evidence>
<gene>
    <name evidence="11" type="ORF">EDC57_1054</name>
</gene>
<dbReference type="InterPro" id="IPR007115">
    <property type="entry name" value="6-PTP_synth/QueD"/>
</dbReference>
<protein>
    <recommendedName>
        <fullName evidence="5">6-carboxy-5,6,7,8-tetrahydropterin synthase</fullName>
        <ecNumber evidence="4">4.1.2.50</ecNumber>
    </recommendedName>
    <alternativeName>
        <fullName evidence="9">Queuosine biosynthesis protein QueD</fullName>
    </alternativeName>
</protein>
<comment type="catalytic activity">
    <reaction evidence="10">
        <text>7,8-dihydroneopterin 3'-triphosphate + H2O = 6-carboxy-5,6,7,8-tetrahydropterin + triphosphate + acetaldehyde + 2 H(+)</text>
        <dbReference type="Rhea" id="RHEA:27966"/>
        <dbReference type="ChEBI" id="CHEBI:15343"/>
        <dbReference type="ChEBI" id="CHEBI:15377"/>
        <dbReference type="ChEBI" id="CHEBI:15378"/>
        <dbReference type="ChEBI" id="CHEBI:18036"/>
        <dbReference type="ChEBI" id="CHEBI:58462"/>
        <dbReference type="ChEBI" id="CHEBI:61032"/>
        <dbReference type="EC" id="4.1.2.50"/>
    </reaction>
</comment>
<dbReference type="Pfam" id="PF01242">
    <property type="entry name" value="PTPS"/>
    <property type="match status" value="1"/>
</dbReference>
<dbReference type="PANTHER" id="PTHR12589">
    <property type="entry name" value="PYRUVOYL TETRAHYDROBIOPTERIN SYNTHASE"/>
    <property type="match status" value="1"/>
</dbReference>